<proteinExistence type="predicted"/>
<comment type="caution">
    <text evidence="1">The sequence shown here is derived from an EMBL/GenBank/DDBJ whole genome shotgun (WGS) entry which is preliminary data.</text>
</comment>
<reference evidence="1" key="1">
    <citation type="submission" date="2023-03" db="EMBL/GenBank/DDBJ databases">
        <title>Massive genome expansion in bonnet fungi (Mycena s.s.) driven by repeated elements and novel gene families across ecological guilds.</title>
        <authorList>
            <consortium name="Lawrence Berkeley National Laboratory"/>
            <person name="Harder C.B."/>
            <person name="Miyauchi S."/>
            <person name="Viragh M."/>
            <person name="Kuo A."/>
            <person name="Thoen E."/>
            <person name="Andreopoulos B."/>
            <person name="Lu D."/>
            <person name="Skrede I."/>
            <person name="Drula E."/>
            <person name="Henrissat B."/>
            <person name="Morin E."/>
            <person name="Kohler A."/>
            <person name="Barry K."/>
            <person name="LaButti K."/>
            <person name="Morin E."/>
            <person name="Salamov A."/>
            <person name="Lipzen A."/>
            <person name="Mereny Z."/>
            <person name="Hegedus B."/>
            <person name="Baldrian P."/>
            <person name="Stursova M."/>
            <person name="Weitz H."/>
            <person name="Taylor A."/>
            <person name="Grigoriev I.V."/>
            <person name="Nagy L.G."/>
            <person name="Martin F."/>
            <person name="Kauserud H."/>
        </authorList>
    </citation>
    <scope>NUCLEOTIDE SEQUENCE</scope>
    <source>
        <strain evidence="1">CBHHK188m</strain>
    </source>
</reference>
<dbReference type="AlphaFoldDB" id="A0AAD7J9X4"/>
<gene>
    <name evidence="1" type="ORF">DFH07DRAFT_444862</name>
</gene>
<organism evidence="1 2">
    <name type="scientific">Mycena maculata</name>
    <dbReference type="NCBI Taxonomy" id="230809"/>
    <lineage>
        <taxon>Eukaryota</taxon>
        <taxon>Fungi</taxon>
        <taxon>Dikarya</taxon>
        <taxon>Basidiomycota</taxon>
        <taxon>Agaricomycotina</taxon>
        <taxon>Agaricomycetes</taxon>
        <taxon>Agaricomycetidae</taxon>
        <taxon>Agaricales</taxon>
        <taxon>Marasmiineae</taxon>
        <taxon>Mycenaceae</taxon>
        <taxon>Mycena</taxon>
    </lineage>
</organism>
<feature type="non-terminal residue" evidence="1">
    <location>
        <position position="1"/>
    </location>
</feature>
<sequence>GPAGPAGPASRYQCFEWLPQARPSKAPGFFAVAQLLPSGRLAVSRSNGSRQWYTHDESEVQDDRFIRFDLSSVFNTIISSHIQLPTAYYWLSEANYIFSRLHITSSYEDYFVTQGFHFQLVISTPTENPPKGYLFLCPVKAIRTGPNSFRWPECPAYWSLDPAGAQHLSTDDATRLGFPAIALSTKISGFRADASVYAGIRKFHEAKGFDPDTQDVARHLGRPLYQISCEMEVPFAISA</sequence>
<evidence type="ECO:0000313" key="1">
    <source>
        <dbReference type="EMBL" id="KAJ7759371.1"/>
    </source>
</evidence>
<keyword evidence="2" id="KW-1185">Reference proteome</keyword>
<dbReference type="EMBL" id="JARJLG010000052">
    <property type="protein sequence ID" value="KAJ7759371.1"/>
    <property type="molecule type" value="Genomic_DNA"/>
</dbReference>
<dbReference type="Proteomes" id="UP001215280">
    <property type="component" value="Unassembled WGS sequence"/>
</dbReference>
<evidence type="ECO:0000313" key="2">
    <source>
        <dbReference type="Proteomes" id="UP001215280"/>
    </source>
</evidence>
<name>A0AAD7J9X4_9AGAR</name>
<accession>A0AAD7J9X4</accession>
<protein>
    <submittedName>
        <fullName evidence="1">Uncharacterized protein</fullName>
    </submittedName>
</protein>